<gene>
    <name evidence="3" type="ORF">IFM89_014849</name>
</gene>
<sequence length="997" mass="110067">MLHKSFKAGKCKTSLKLAVARIKLLKNKREVQLRQMKRDLAKLLQTGQEKTAMIRVEHLVREEKTMGAYDLIDIYCELIVARLPIIESQKNCPIDLKEAISSLIFASPRCADIPELQEVHKLFKAKYGKEFITSSLELRPDCGVNRNMVEKLSARTPDGQTKLKILNEIAQEHNVEWDPKAFGEKELMPPEDLLNGPRVTETVGPRPVEPYVPYLPPTNRQKPESSYVENVNGSSQSSQNSHPTNIRTPDAAIDSSMEQRASGGATDGREFQRPSFQNENYLSPNRQNWNMEFKDATSAAQAAAESAERASFAARAAAELSGFGKQYSTGCHKPLMQDQHRYRNEKDDVEGFSDSMLDSHNFVRRRSNHSDSLRSSMANDDSDVQIADKYCQKCSSEVEAVNNKKPDESHIQARSGVESVNHQQHINSGGVGHSFISTDAGIMQSGTKQPSFDDYPSVVSDDSVGHSFISTDTGITQSGTKQPTFDDYPSVLSDDSVSDEESTGHKHGLYIPSADTKLPSQFSENLSTWSPGEQKEIATGHSHFVMESDHSSEFSERISKTSQSGALLPATFDDSDGLDSESEEELNNAKHSGEVESTIPLHQQNSFAISSESAQGSLSSVPEKESKGINRKPWLHSSSDDSDSDGAHPWKDNYGVGDRKKIQPSGGHKKNSNRSVGDKEMSYNPMVEEEQPAQSSSRPLNKDIRKGSDIVAPGSPDNVKDSEISFMSYESGELDFGRLRGGFRNKGYTRPPYRKGLSVDNSPLYMQQETEDNPTIEEQPIDTSVVRTSTNSESLYQETYKGKNHADVRKKTSSSSPKTIFYSDSDDAEVYPLQSAGNRGKSGGRLSRRTRESPAQSDVNSISTSKADLRRGSGSSSTIKSNVSAEQVSDPQPRSKRGDNSRLARTNISVEHQPSKSPPKTETSYRNESLDLSHSSKLEQSSISATDSGTAETSKLLSLDKGSPSRENSLKKAGHVHPKLPDYDSFAAHFESLKLKR</sequence>
<evidence type="ECO:0000313" key="3">
    <source>
        <dbReference type="EMBL" id="KAF9614049.1"/>
    </source>
</evidence>
<evidence type="ECO:0008006" key="5">
    <source>
        <dbReference type="Google" id="ProtNLM"/>
    </source>
</evidence>
<dbReference type="InterPro" id="IPR042277">
    <property type="entry name" value="IST1-like"/>
</dbReference>
<dbReference type="AlphaFoldDB" id="A0A835M4W9"/>
<dbReference type="EMBL" id="JADFTS010000003">
    <property type="protein sequence ID" value="KAF9614049.1"/>
    <property type="molecule type" value="Genomic_DNA"/>
</dbReference>
<feature type="compositionally biased region" description="Basic and acidic residues" evidence="2">
    <location>
        <begin position="923"/>
        <end position="937"/>
    </location>
</feature>
<dbReference type="GO" id="GO:0015031">
    <property type="term" value="P:protein transport"/>
    <property type="evidence" value="ECO:0007669"/>
    <property type="project" value="InterPro"/>
</dbReference>
<dbReference type="InterPro" id="IPR005061">
    <property type="entry name" value="Ist1"/>
</dbReference>
<dbReference type="FunFam" id="1.20.1260.60:FF:000003">
    <property type="entry name" value="IST1-like protein isoform A"/>
    <property type="match status" value="1"/>
</dbReference>
<feature type="compositionally biased region" description="Polar residues" evidence="2">
    <location>
        <begin position="873"/>
        <end position="892"/>
    </location>
</feature>
<feature type="compositionally biased region" description="Pro residues" evidence="2">
    <location>
        <begin position="207"/>
        <end position="216"/>
    </location>
</feature>
<evidence type="ECO:0000256" key="1">
    <source>
        <dbReference type="ARBA" id="ARBA00005536"/>
    </source>
</evidence>
<dbReference type="Gene3D" id="1.20.1260.60">
    <property type="entry name" value="Vacuolar protein sorting-associated protein Ist1"/>
    <property type="match status" value="1"/>
</dbReference>
<feature type="region of interest" description="Disordered" evidence="2">
    <location>
        <begin position="547"/>
        <end position="722"/>
    </location>
</feature>
<feature type="compositionally biased region" description="Polar residues" evidence="2">
    <location>
        <begin position="600"/>
        <end position="620"/>
    </location>
</feature>
<reference evidence="3 4" key="1">
    <citation type="submission" date="2020-10" db="EMBL/GenBank/DDBJ databases">
        <title>The Coptis chinensis genome and diversification of protoberbering-type alkaloids.</title>
        <authorList>
            <person name="Wang B."/>
            <person name="Shu S."/>
            <person name="Song C."/>
            <person name="Liu Y."/>
        </authorList>
    </citation>
    <scope>NUCLEOTIDE SEQUENCE [LARGE SCALE GENOMIC DNA]</scope>
    <source>
        <strain evidence="3">HL-2020</strain>
        <tissue evidence="3">Leaf</tissue>
    </source>
</reference>
<protein>
    <recommendedName>
        <fullName evidence="5">IST1-like protein</fullName>
    </recommendedName>
</protein>
<feature type="compositionally biased region" description="Polar residues" evidence="2">
    <location>
        <begin position="274"/>
        <end position="284"/>
    </location>
</feature>
<feature type="compositionally biased region" description="Polar residues" evidence="2">
    <location>
        <begin position="759"/>
        <end position="768"/>
    </location>
</feature>
<comment type="similarity">
    <text evidence="1">Belongs to the IST1 family.</text>
</comment>
<feature type="compositionally biased region" description="Basic and acidic residues" evidence="2">
    <location>
        <begin position="547"/>
        <end position="559"/>
    </location>
</feature>
<dbReference type="Pfam" id="PF03398">
    <property type="entry name" value="Ist1"/>
    <property type="match status" value="1"/>
</dbReference>
<evidence type="ECO:0000313" key="4">
    <source>
        <dbReference type="Proteomes" id="UP000631114"/>
    </source>
</evidence>
<name>A0A835M4W9_9MAGN</name>
<proteinExistence type="inferred from homology"/>
<feature type="compositionally biased region" description="Basic and acidic residues" evidence="2">
    <location>
        <begin position="800"/>
        <end position="810"/>
    </location>
</feature>
<feature type="compositionally biased region" description="Polar residues" evidence="2">
    <location>
        <begin position="938"/>
        <end position="956"/>
    </location>
</feature>
<feature type="compositionally biased region" description="Basic and acidic residues" evidence="2">
    <location>
        <begin position="645"/>
        <end position="661"/>
    </location>
</feature>
<feature type="compositionally biased region" description="Polar residues" evidence="2">
    <location>
        <begin position="781"/>
        <end position="797"/>
    </location>
</feature>
<dbReference type="Proteomes" id="UP000631114">
    <property type="component" value="Unassembled WGS sequence"/>
</dbReference>
<dbReference type="OrthoDB" id="29853at2759"/>
<feature type="compositionally biased region" description="Low complexity" evidence="2">
    <location>
        <begin position="232"/>
        <end position="241"/>
    </location>
</feature>
<keyword evidence="4" id="KW-1185">Reference proteome</keyword>
<feature type="compositionally biased region" description="Polar residues" evidence="2">
    <location>
        <begin position="853"/>
        <end position="866"/>
    </location>
</feature>
<evidence type="ECO:0000256" key="2">
    <source>
        <dbReference type="SAM" id="MobiDB-lite"/>
    </source>
</evidence>
<feature type="region of interest" description="Disordered" evidence="2">
    <location>
        <begin position="738"/>
        <end position="981"/>
    </location>
</feature>
<dbReference type="PANTHER" id="PTHR12161">
    <property type="entry name" value="IST1 FAMILY MEMBER"/>
    <property type="match status" value="1"/>
</dbReference>
<accession>A0A835M4W9</accession>
<comment type="caution">
    <text evidence="3">The sequence shown here is derived from an EMBL/GenBank/DDBJ whole genome shotgun (WGS) entry which is preliminary data.</text>
</comment>
<feature type="compositionally biased region" description="Polar residues" evidence="2">
    <location>
        <begin position="903"/>
        <end position="912"/>
    </location>
</feature>
<feature type="region of interest" description="Disordered" evidence="2">
    <location>
        <begin position="188"/>
        <end position="284"/>
    </location>
</feature>
<organism evidence="3 4">
    <name type="scientific">Coptis chinensis</name>
    <dbReference type="NCBI Taxonomy" id="261450"/>
    <lineage>
        <taxon>Eukaryota</taxon>
        <taxon>Viridiplantae</taxon>
        <taxon>Streptophyta</taxon>
        <taxon>Embryophyta</taxon>
        <taxon>Tracheophyta</taxon>
        <taxon>Spermatophyta</taxon>
        <taxon>Magnoliopsida</taxon>
        <taxon>Ranunculales</taxon>
        <taxon>Ranunculaceae</taxon>
        <taxon>Coptidoideae</taxon>
        <taxon>Coptis</taxon>
    </lineage>
</organism>
<feature type="region of interest" description="Disordered" evidence="2">
    <location>
        <begin position="492"/>
        <end position="516"/>
    </location>
</feature>
<dbReference type="PANTHER" id="PTHR12161:SF13">
    <property type="entry name" value="REGULATOR OF VPS4 ACTIVITY IN THE MVB PATHWAY PROTEIN"/>
    <property type="match status" value="1"/>
</dbReference>
<feature type="compositionally biased region" description="Acidic residues" evidence="2">
    <location>
        <begin position="573"/>
        <end position="586"/>
    </location>
</feature>